<evidence type="ECO:0008006" key="3">
    <source>
        <dbReference type="Google" id="ProtNLM"/>
    </source>
</evidence>
<proteinExistence type="predicted"/>
<reference evidence="1 2" key="1">
    <citation type="submission" date="2020-01" db="EMBL/GenBank/DDBJ databases">
        <authorList>
            <person name="Kim M.K."/>
        </authorList>
    </citation>
    <scope>NUCLEOTIDE SEQUENCE [LARGE SCALE GENOMIC DNA]</scope>
    <source>
        <strain evidence="1 2">172606-1</strain>
    </source>
</reference>
<organism evidence="1 2">
    <name type="scientific">Rhodocytophaga rosea</name>
    <dbReference type="NCBI Taxonomy" id="2704465"/>
    <lineage>
        <taxon>Bacteria</taxon>
        <taxon>Pseudomonadati</taxon>
        <taxon>Bacteroidota</taxon>
        <taxon>Cytophagia</taxon>
        <taxon>Cytophagales</taxon>
        <taxon>Rhodocytophagaceae</taxon>
        <taxon>Rhodocytophaga</taxon>
    </lineage>
</organism>
<dbReference type="AlphaFoldDB" id="A0A6C0GVU0"/>
<dbReference type="Proteomes" id="UP000480178">
    <property type="component" value="Chromosome"/>
</dbReference>
<keyword evidence="2" id="KW-1185">Reference proteome</keyword>
<evidence type="ECO:0000313" key="1">
    <source>
        <dbReference type="EMBL" id="QHT71400.1"/>
    </source>
</evidence>
<name>A0A6C0GVU0_9BACT</name>
<dbReference type="EMBL" id="CP048222">
    <property type="protein sequence ID" value="QHT71400.1"/>
    <property type="molecule type" value="Genomic_DNA"/>
</dbReference>
<evidence type="ECO:0000313" key="2">
    <source>
        <dbReference type="Proteomes" id="UP000480178"/>
    </source>
</evidence>
<accession>A0A6C0GVU0</accession>
<gene>
    <name evidence="1" type="ORF">GXP67_34455</name>
</gene>
<dbReference type="RefSeq" id="WP_162447339.1">
    <property type="nucleotide sequence ID" value="NZ_CP048222.1"/>
</dbReference>
<sequence>MKTILTKAAVYVSALCMTITLPSCELLKDDEDQHPTPTCRISHINTPWDEDIDYAYDSQGLLVTLKKGISLVEETESSTIHLSYDANKQIKEAWDDHDQKIVYEYQGNTLVKTRHYHGPVLIFTRDYVRNGAGAIKEVQIHEGEKEPIFRKYSYTYDWKGNIIQELKYWTFKDSLTLVSTTLYSNYDTKKNVEPWYFLPGTLKMKHNPGIITHISHINNGSKSVNVLTYQYNKEGYPVSLQYKHDNEPAWNYTYQYADCQ</sequence>
<dbReference type="Gene3D" id="2.180.10.10">
    <property type="entry name" value="RHS repeat-associated core"/>
    <property type="match status" value="1"/>
</dbReference>
<dbReference type="KEGG" id="rhoz:GXP67_34455"/>
<protein>
    <recommendedName>
        <fullName evidence="3">DUF4595 domain-containing protein</fullName>
    </recommendedName>
</protein>